<feature type="domain" description="DUF6292" evidence="1">
    <location>
        <begin position="16"/>
        <end position="102"/>
    </location>
</feature>
<sequence length="153" mass="16506">MDIYGWDSTESALHAYVGAIVDAFDTRPEYTCSASTTPASAYVALDDRLPDFPDRDLALVWDEKQGWAAAIETHSGEDLIIVSYLGGQDPVPEPRRVVRFVEKLLAGAMPGQLEPPSFPSSPDLPRKLFAAARAASTPSARTRVTASTAARVL</sequence>
<dbReference type="Proteomes" id="UP001597478">
    <property type="component" value="Unassembled WGS sequence"/>
</dbReference>
<evidence type="ECO:0000259" key="1">
    <source>
        <dbReference type="Pfam" id="PF19809"/>
    </source>
</evidence>
<accession>A0ABW5WBF1</accession>
<reference evidence="3" key="1">
    <citation type="journal article" date="2019" name="Int. J. Syst. Evol. Microbiol.">
        <title>The Global Catalogue of Microorganisms (GCM) 10K type strain sequencing project: providing services to taxonomists for standard genome sequencing and annotation.</title>
        <authorList>
            <consortium name="The Broad Institute Genomics Platform"/>
            <consortium name="The Broad Institute Genome Sequencing Center for Infectious Disease"/>
            <person name="Wu L."/>
            <person name="Ma J."/>
        </authorList>
    </citation>
    <scope>NUCLEOTIDE SEQUENCE [LARGE SCALE GENOMIC DNA]</scope>
    <source>
        <strain evidence="3">IBRC-M 10906</strain>
    </source>
</reference>
<organism evidence="2 3">
    <name type="scientific">Prauserella oleivorans</name>
    <dbReference type="NCBI Taxonomy" id="1478153"/>
    <lineage>
        <taxon>Bacteria</taxon>
        <taxon>Bacillati</taxon>
        <taxon>Actinomycetota</taxon>
        <taxon>Actinomycetes</taxon>
        <taxon>Pseudonocardiales</taxon>
        <taxon>Pseudonocardiaceae</taxon>
        <taxon>Prauserella</taxon>
    </lineage>
</organism>
<keyword evidence="3" id="KW-1185">Reference proteome</keyword>
<comment type="caution">
    <text evidence="2">The sequence shown here is derived from an EMBL/GenBank/DDBJ whole genome shotgun (WGS) entry which is preliminary data.</text>
</comment>
<name>A0ABW5WBF1_9PSEU</name>
<evidence type="ECO:0000313" key="2">
    <source>
        <dbReference type="EMBL" id="MFD2800880.1"/>
    </source>
</evidence>
<dbReference type="EMBL" id="JBHUOF010000021">
    <property type="protein sequence ID" value="MFD2800880.1"/>
    <property type="molecule type" value="Genomic_DNA"/>
</dbReference>
<dbReference type="Pfam" id="PF19809">
    <property type="entry name" value="DUF6292"/>
    <property type="match status" value="1"/>
</dbReference>
<dbReference type="RefSeq" id="WP_377390733.1">
    <property type="nucleotide sequence ID" value="NZ_JBHSAN010000024.1"/>
</dbReference>
<dbReference type="InterPro" id="IPR046259">
    <property type="entry name" value="DUF6292"/>
</dbReference>
<proteinExistence type="predicted"/>
<gene>
    <name evidence="2" type="ORF">ACFS2C_15920</name>
</gene>
<protein>
    <submittedName>
        <fullName evidence="2">DUF6292 family protein</fullName>
    </submittedName>
</protein>
<evidence type="ECO:0000313" key="3">
    <source>
        <dbReference type="Proteomes" id="UP001597478"/>
    </source>
</evidence>